<feature type="compositionally biased region" description="Polar residues" evidence="1">
    <location>
        <begin position="11"/>
        <end position="21"/>
    </location>
</feature>
<proteinExistence type="predicted"/>
<feature type="region of interest" description="Disordered" evidence="1">
    <location>
        <begin position="1"/>
        <end position="21"/>
    </location>
</feature>
<evidence type="ECO:0000313" key="3">
    <source>
        <dbReference type="Proteomes" id="UP001341840"/>
    </source>
</evidence>
<organism evidence="2 3">
    <name type="scientific">Stylosanthes scabra</name>
    <dbReference type="NCBI Taxonomy" id="79078"/>
    <lineage>
        <taxon>Eukaryota</taxon>
        <taxon>Viridiplantae</taxon>
        <taxon>Streptophyta</taxon>
        <taxon>Embryophyta</taxon>
        <taxon>Tracheophyta</taxon>
        <taxon>Spermatophyta</taxon>
        <taxon>Magnoliopsida</taxon>
        <taxon>eudicotyledons</taxon>
        <taxon>Gunneridae</taxon>
        <taxon>Pentapetalae</taxon>
        <taxon>rosids</taxon>
        <taxon>fabids</taxon>
        <taxon>Fabales</taxon>
        <taxon>Fabaceae</taxon>
        <taxon>Papilionoideae</taxon>
        <taxon>50 kb inversion clade</taxon>
        <taxon>dalbergioids sensu lato</taxon>
        <taxon>Dalbergieae</taxon>
        <taxon>Pterocarpus clade</taxon>
        <taxon>Stylosanthes</taxon>
    </lineage>
</organism>
<comment type="caution">
    <text evidence="2">The sequence shown here is derived from an EMBL/GenBank/DDBJ whole genome shotgun (WGS) entry which is preliminary data.</text>
</comment>
<dbReference type="EMBL" id="JASCZI010097597">
    <property type="protein sequence ID" value="MED6154329.1"/>
    <property type="molecule type" value="Genomic_DNA"/>
</dbReference>
<name>A0ABU6TZQ9_9FABA</name>
<accession>A0ABU6TZQ9</accession>
<evidence type="ECO:0000256" key="1">
    <source>
        <dbReference type="SAM" id="MobiDB-lite"/>
    </source>
</evidence>
<feature type="compositionally biased region" description="Low complexity" evidence="1">
    <location>
        <begin position="68"/>
        <end position="81"/>
    </location>
</feature>
<protein>
    <submittedName>
        <fullName evidence="2">Uncharacterized protein</fullName>
    </submittedName>
</protein>
<feature type="non-terminal residue" evidence="2">
    <location>
        <position position="98"/>
    </location>
</feature>
<reference evidence="2 3" key="1">
    <citation type="journal article" date="2023" name="Plants (Basel)">
        <title>Bridging the Gap: Combining Genomics and Transcriptomics Approaches to Understand Stylosanthes scabra, an Orphan Legume from the Brazilian Caatinga.</title>
        <authorList>
            <person name="Ferreira-Neto J.R.C."/>
            <person name="da Silva M.D."/>
            <person name="Binneck E."/>
            <person name="de Melo N.F."/>
            <person name="da Silva R.H."/>
            <person name="de Melo A.L.T.M."/>
            <person name="Pandolfi V."/>
            <person name="Bustamante F.O."/>
            <person name="Brasileiro-Vidal A.C."/>
            <person name="Benko-Iseppon A.M."/>
        </authorList>
    </citation>
    <scope>NUCLEOTIDE SEQUENCE [LARGE SCALE GENOMIC DNA]</scope>
    <source>
        <tissue evidence="2">Leaves</tissue>
    </source>
</reference>
<dbReference type="Proteomes" id="UP001341840">
    <property type="component" value="Unassembled WGS sequence"/>
</dbReference>
<evidence type="ECO:0000313" key="2">
    <source>
        <dbReference type="EMBL" id="MED6154329.1"/>
    </source>
</evidence>
<gene>
    <name evidence="2" type="ORF">PIB30_111310</name>
</gene>
<keyword evidence="3" id="KW-1185">Reference proteome</keyword>
<sequence length="98" mass="10672">MGELAKHLTHRSPNTFPSDTVVNPKEECKAVVLRSGKVLEESSEKIVNPQKNDQTVEDSPVTSAVNGPSPIKSTSTPSSSSMKGKDKQIPFPQRLQKE</sequence>
<feature type="region of interest" description="Disordered" evidence="1">
    <location>
        <begin position="41"/>
        <end position="98"/>
    </location>
</feature>